<dbReference type="AlphaFoldDB" id="A0A9X0D4H1"/>
<dbReference type="Pfam" id="PF05960">
    <property type="entry name" value="DUF885"/>
    <property type="match status" value="1"/>
</dbReference>
<feature type="transmembrane region" description="Helical" evidence="1">
    <location>
        <begin position="32"/>
        <end position="55"/>
    </location>
</feature>
<organism evidence="2 3">
    <name type="scientific">Desmophyllum pertusum</name>
    <dbReference type="NCBI Taxonomy" id="174260"/>
    <lineage>
        <taxon>Eukaryota</taxon>
        <taxon>Metazoa</taxon>
        <taxon>Cnidaria</taxon>
        <taxon>Anthozoa</taxon>
        <taxon>Hexacorallia</taxon>
        <taxon>Scleractinia</taxon>
        <taxon>Caryophylliina</taxon>
        <taxon>Caryophylliidae</taxon>
        <taxon>Desmophyllum</taxon>
    </lineage>
</organism>
<dbReference type="PANTHER" id="PTHR33361:SF2">
    <property type="entry name" value="DUF885 DOMAIN-CONTAINING PROTEIN"/>
    <property type="match status" value="1"/>
</dbReference>
<comment type="caution">
    <text evidence="2">The sequence shown here is derived from an EMBL/GenBank/DDBJ whole genome shotgun (WGS) entry which is preliminary data.</text>
</comment>
<dbReference type="OrthoDB" id="5959877at2759"/>
<dbReference type="Proteomes" id="UP001163046">
    <property type="component" value="Unassembled WGS sequence"/>
</dbReference>
<name>A0A9X0D4H1_9CNID</name>
<gene>
    <name evidence="2" type="ORF">OS493_016459</name>
</gene>
<keyword evidence="1" id="KW-0812">Transmembrane</keyword>
<evidence type="ECO:0000256" key="1">
    <source>
        <dbReference type="SAM" id="Phobius"/>
    </source>
</evidence>
<keyword evidence="3" id="KW-1185">Reference proteome</keyword>
<evidence type="ECO:0000313" key="3">
    <source>
        <dbReference type="Proteomes" id="UP001163046"/>
    </source>
</evidence>
<accession>A0A9X0D4H1</accession>
<keyword evidence="1" id="KW-0472">Membrane</keyword>
<dbReference type="InterPro" id="IPR010281">
    <property type="entry name" value="DUF885"/>
</dbReference>
<keyword evidence="1" id="KW-1133">Transmembrane helix</keyword>
<proteinExistence type="predicted"/>
<protein>
    <submittedName>
        <fullName evidence="2">Uncharacterized protein</fullName>
    </submittedName>
</protein>
<sequence>MASGRKEEMLMEEVDLKVRYKYERSWITGEKIAVLGLIAVGVVLIIIGIVLLAMATSKSNNCAVDSGIDSTSAPSHQTSERCEFSAEAKRIGLDQFVKKNRTDISRALFNEISYKKVNSDALKPRERKTLAQVEHYLKQMFGQPYDVNYYAGDWMMGPNLFCWQPICYHGYDFYNGIIYHRPYTAEDVELIRTKLETHKKGILQYIDNMKMGIRKGMVRNVESCVAGTHSVKRKYLNVSLYNETGIWKEWFAAPLLHPDFYSNITKQIDDTWKKDHGRNVSDTVKEYLLTYLGKPLHQLIRFLEDEYIHYCVPSSVSSGLGSLPLKYVWYDGKENKSWPTDPTLPSGEKLNGRHSYSLIMPFFTTNDMEPAYVHELGKTQLNKLYPMVVEIAKDVMGVNDSDQAVALFRQKLNSTDSFFNDAPIPKNETDEEAHKRCSNLMGAETYCPKRWAAMQLWFREARRVG</sequence>
<dbReference type="PANTHER" id="PTHR33361">
    <property type="entry name" value="GLR0591 PROTEIN"/>
    <property type="match status" value="1"/>
</dbReference>
<dbReference type="EMBL" id="MU825881">
    <property type="protein sequence ID" value="KAJ7385378.1"/>
    <property type="molecule type" value="Genomic_DNA"/>
</dbReference>
<evidence type="ECO:0000313" key="2">
    <source>
        <dbReference type="EMBL" id="KAJ7385378.1"/>
    </source>
</evidence>
<reference evidence="2" key="1">
    <citation type="submission" date="2023-01" db="EMBL/GenBank/DDBJ databases">
        <title>Genome assembly of the deep-sea coral Lophelia pertusa.</title>
        <authorList>
            <person name="Herrera S."/>
            <person name="Cordes E."/>
        </authorList>
    </citation>
    <scope>NUCLEOTIDE SEQUENCE</scope>
    <source>
        <strain evidence="2">USNM1676648</strain>
        <tissue evidence="2">Polyp</tissue>
    </source>
</reference>